<sequence length="416" mass="42429">MVLRRLLNASREPVTRLYPLTVFFAADGILFAAWVVRIPHIKAQVGATATQLGFALLCMTFASAISMYVAGRLCARLGTRLVTVASFPLVCVGLVLPALTRSPIQLGVVLFAWGCVYGTLLVALNAAAVEVEKATQRALMSPMHGLWSVGGLVGAVTGGMLVERLTTSTHLGVIAISGVVTTLLVAPSMMRPDSRSAGPGELTAATAPTTRHAPQPAFPAVRTLVILLGVVALCTAYGEGAVGDWAVLHLQQDVGASESLAAYGFGAYMVAVSVGRLTGGLIIQQVGESWVLIGGAVLAALGILVAAWTTSVWVAWVGLVVVGLGLANMFPVAMARAGALGGSRGVGLASTIGNVGMLGGPPIIGFLADQWGLPAALSTIAVLAGVAGLIGVALRERMAPRATVSPAKPDAAMLGT</sequence>
<evidence type="ECO:0000256" key="1">
    <source>
        <dbReference type="ARBA" id="ARBA00004651"/>
    </source>
</evidence>
<dbReference type="GO" id="GO:0022857">
    <property type="term" value="F:transmembrane transporter activity"/>
    <property type="evidence" value="ECO:0007669"/>
    <property type="project" value="InterPro"/>
</dbReference>
<comment type="caution">
    <text evidence="8">The sequence shown here is derived from an EMBL/GenBank/DDBJ whole genome shotgun (WGS) entry which is preliminary data.</text>
</comment>
<feature type="transmembrane region" description="Helical" evidence="6">
    <location>
        <begin position="260"/>
        <end position="283"/>
    </location>
</feature>
<evidence type="ECO:0000256" key="3">
    <source>
        <dbReference type="ARBA" id="ARBA00022989"/>
    </source>
</evidence>
<evidence type="ECO:0000256" key="6">
    <source>
        <dbReference type="SAM" id="Phobius"/>
    </source>
</evidence>
<reference evidence="8 9" key="1">
    <citation type="submission" date="2018-08" db="EMBL/GenBank/DDBJ databases">
        <title>Sequencing the genomes of 1000 actinobacteria strains.</title>
        <authorList>
            <person name="Klenk H.-P."/>
        </authorList>
    </citation>
    <scope>NUCLEOTIDE SEQUENCE [LARGE SCALE GENOMIC DNA]</scope>
    <source>
        <strain evidence="8 9">DSM 22891</strain>
    </source>
</reference>
<evidence type="ECO:0000256" key="4">
    <source>
        <dbReference type="ARBA" id="ARBA00023136"/>
    </source>
</evidence>
<accession>A0A3D9VAM4</accession>
<dbReference type="PANTHER" id="PTHR23514">
    <property type="entry name" value="BYPASS OF STOP CODON PROTEIN 6"/>
    <property type="match status" value="1"/>
</dbReference>
<feature type="region of interest" description="Disordered" evidence="5">
    <location>
        <begin position="191"/>
        <end position="211"/>
    </location>
</feature>
<keyword evidence="3 6" id="KW-1133">Transmembrane helix</keyword>
<dbReference type="CDD" id="cd17393">
    <property type="entry name" value="MFS_MosC_like"/>
    <property type="match status" value="1"/>
</dbReference>
<keyword evidence="4 6" id="KW-0472">Membrane</keyword>
<feature type="transmembrane region" description="Helical" evidence="6">
    <location>
        <begin position="77"/>
        <end position="98"/>
    </location>
</feature>
<keyword evidence="2 6" id="KW-0812">Transmembrane</keyword>
<dbReference type="PANTHER" id="PTHR23514:SF13">
    <property type="entry name" value="INNER MEMBRANE PROTEIN YBJJ"/>
    <property type="match status" value="1"/>
</dbReference>
<evidence type="ECO:0000256" key="2">
    <source>
        <dbReference type="ARBA" id="ARBA00022692"/>
    </source>
</evidence>
<dbReference type="Pfam" id="PF07690">
    <property type="entry name" value="MFS_1"/>
    <property type="match status" value="1"/>
</dbReference>
<gene>
    <name evidence="8" type="ORF">DFJ64_3220</name>
</gene>
<feature type="transmembrane region" description="Helical" evidence="6">
    <location>
        <begin position="20"/>
        <end position="40"/>
    </location>
</feature>
<feature type="transmembrane region" description="Helical" evidence="6">
    <location>
        <begin position="220"/>
        <end position="240"/>
    </location>
</feature>
<dbReference type="InterPro" id="IPR036259">
    <property type="entry name" value="MFS_trans_sf"/>
</dbReference>
<evidence type="ECO:0000256" key="5">
    <source>
        <dbReference type="SAM" id="MobiDB-lite"/>
    </source>
</evidence>
<dbReference type="EMBL" id="QTUC01000001">
    <property type="protein sequence ID" value="REF37763.1"/>
    <property type="molecule type" value="Genomic_DNA"/>
</dbReference>
<feature type="transmembrane region" description="Helical" evidence="6">
    <location>
        <begin position="346"/>
        <end position="367"/>
    </location>
</feature>
<name>A0A3D9VAM4_THECX</name>
<dbReference type="SUPFAM" id="SSF103473">
    <property type="entry name" value="MFS general substrate transporter"/>
    <property type="match status" value="1"/>
</dbReference>
<feature type="transmembrane region" description="Helical" evidence="6">
    <location>
        <begin position="104"/>
        <end position="124"/>
    </location>
</feature>
<feature type="transmembrane region" description="Helical" evidence="6">
    <location>
        <begin position="290"/>
        <end position="308"/>
    </location>
</feature>
<proteinExistence type="predicted"/>
<dbReference type="GO" id="GO:0005886">
    <property type="term" value="C:plasma membrane"/>
    <property type="evidence" value="ECO:0007669"/>
    <property type="project" value="UniProtKB-SubCell"/>
</dbReference>
<evidence type="ECO:0000259" key="7">
    <source>
        <dbReference type="PROSITE" id="PS50850"/>
    </source>
</evidence>
<feature type="transmembrane region" description="Helical" evidence="6">
    <location>
        <begin position="373"/>
        <end position="394"/>
    </location>
</feature>
<evidence type="ECO:0000313" key="8">
    <source>
        <dbReference type="EMBL" id="REF37763.1"/>
    </source>
</evidence>
<dbReference type="OrthoDB" id="9809599at2"/>
<feature type="transmembrane region" description="Helical" evidence="6">
    <location>
        <begin position="52"/>
        <end position="70"/>
    </location>
</feature>
<feature type="transmembrane region" description="Helical" evidence="6">
    <location>
        <begin position="314"/>
        <end position="334"/>
    </location>
</feature>
<dbReference type="PROSITE" id="PS50850">
    <property type="entry name" value="MFS"/>
    <property type="match status" value="1"/>
</dbReference>
<dbReference type="InterPro" id="IPR051788">
    <property type="entry name" value="MFS_Transporter"/>
</dbReference>
<feature type="domain" description="Major facilitator superfamily (MFS) profile" evidence="7">
    <location>
        <begin position="1"/>
        <end position="399"/>
    </location>
</feature>
<feature type="transmembrane region" description="Helical" evidence="6">
    <location>
        <begin position="168"/>
        <end position="186"/>
    </location>
</feature>
<dbReference type="AlphaFoldDB" id="A0A3D9VAM4"/>
<feature type="transmembrane region" description="Helical" evidence="6">
    <location>
        <begin position="145"/>
        <end position="162"/>
    </location>
</feature>
<dbReference type="InterPro" id="IPR011701">
    <property type="entry name" value="MFS"/>
</dbReference>
<comment type="subcellular location">
    <subcellularLocation>
        <location evidence="1">Cell membrane</location>
        <topology evidence="1">Multi-pass membrane protein</topology>
    </subcellularLocation>
</comment>
<organism evidence="8 9">
    <name type="scientific">Thermasporomyces composti</name>
    <dbReference type="NCBI Taxonomy" id="696763"/>
    <lineage>
        <taxon>Bacteria</taxon>
        <taxon>Bacillati</taxon>
        <taxon>Actinomycetota</taxon>
        <taxon>Actinomycetes</taxon>
        <taxon>Propionibacteriales</taxon>
        <taxon>Nocardioidaceae</taxon>
        <taxon>Thermasporomyces</taxon>
    </lineage>
</organism>
<dbReference type="RefSeq" id="WP_115851167.1">
    <property type="nucleotide sequence ID" value="NZ_QTUC01000001.1"/>
</dbReference>
<dbReference type="InterPro" id="IPR020846">
    <property type="entry name" value="MFS_dom"/>
</dbReference>
<dbReference type="Proteomes" id="UP000256485">
    <property type="component" value="Unassembled WGS sequence"/>
</dbReference>
<protein>
    <submittedName>
        <fullName evidence="8">Fucose permease</fullName>
    </submittedName>
</protein>
<keyword evidence="9" id="KW-1185">Reference proteome</keyword>
<evidence type="ECO:0000313" key="9">
    <source>
        <dbReference type="Proteomes" id="UP000256485"/>
    </source>
</evidence>
<dbReference type="Gene3D" id="1.20.1250.20">
    <property type="entry name" value="MFS general substrate transporter like domains"/>
    <property type="match status" value="2"/>
</dbReference>